<comment type="caution">
    <text evidence="2">The sequence shown here is derived from an EMBL/GenBank/DDBJ whole genome shotgun (WGS) entry which is preliminary data.</text>
</comment>
<name>A0A844ZD59_9SPHN</name>
<dbReference type="InterPro" id="IPR010281">
    <property type="entry name" value="DUF885"/>
</dbReference>
<gene>
    <name evidence="2" type="ORF">GRI38_03720</name>
</gene>
<organism evidence="2 3">
    <name type="scientific">Parapontixanthobacter aurantiacus</name>
    <dbReference type="NCBI Taxonomy" id="1463599"/>
    <lineage>
        <taxon>Bacteria</taxon>
        <taxon>Pseudomonadati</taxon>
        <taxon>Pseudomonadota</taxon>
        <taxon>Alphaproteobacteria</taxon>
        <taxon>Sphingomonadales</taxon>
        <taxon>Erythrobacteraceae</taxon>
        <taxon>Parapontixanthobacter</taxon>
    </lineage>
</organism>
<dbReference type="Proteomes" id="UP000433104">
    <property type="component" value="Unassembled WGS sequence"/>
</dbReference>
<feature type="chain" id="PRO_5032678587" evidence="1">
    <location>
        <begin position="27"/>
        <end position="599"/>
    </location>
</feature>
<dbReference type="AlphaFoldDB" id="A0A844ZD59"/>
<proteinExistence type="predicted"/>
<reference evidence="2 3" key="1">
    <citation type="submission" date="2019-12" db="EMBL/GenBank/DDBJ databases">
        <title>Genomic-based taxomic classification of the family Erythrobacteraceae.</title>
        <authorList>
            <person name="Xu L."/>
        </authorList>
    </citation>
    <scope>NUCLEOTIDE SEQUENCE [LARGE SCALE GENOMIC DNA]</scope>
    <source>
        <strain evidence="2 3">MCCC 1A09962</strain>
    </source>
</reference>
<evidence type="ECO:0000256" key="1">
    <source>
        <dbReference type="SAM" id="SignalP"/>
    </source>
</evidence>
<dbReference type="PANTHER" id="PTHR33361">
    <property type="entry name" value="GLR0591 PROTEIN"/>
    <property type="match status" value="1"/>
</dbReference>
<dbReference type="OrthoDB" id="9763405at2"/>
<feature type="signal peptide" evidence="1">
    <location>
        <begin position="1"/>
        <end position="26"/>
    </location>
</feature>
<dbReference type="Pfam" id="PF05960">
    <property type="entry name" value="DUF885"/>
    <property type="match status" value="1"/>
</dbReference>
<dbReference type="RefSeq" id="WP_160681560.1">
    <property type="nucleotide sequence ID" value="NZ_WTYW01000001.1"/>
</dbReference>
<evidence type="ECO:0000313" key="3">
    <source>
        <dbReference type="Proteomes" id="UP000433104"/>
    </source>
</evidence>
<dbReference type="EMBL" id="WTYW01000001">
    <property type="protein sequence ID" value="MXO85133.1"/>
    <property type="molecule type" value="Genomic_DNA"/>
</dbReference>
<protein>
    <submittedName>
        <fullName evidence="2">DUF885 family protein</fullName>
    </submittedName>
</protein>
<dbReference type="PANTHER" id="PTHR33361:SF2">
    <property type="entry name" value="DUF885 DOMAIN-CONTAINING PROTEIN"/>
    <property type="match status" value="1"/>
</dbReference>
<keyword evidence="1" id="KW-0732">Signal</keyword>
<sequence>MRTILSAVLLSSACLASVLAPGSAQAQQQTNASTSEEVQRYEALREEIWQWVLDNSPGTATSVGDRRGDGKLGDLSLDGYERNIAEARGFVDRLDAIEESALPDDLRVDLAIARRGLADEIAFAEFDQSRYVIFTNRGGWFQALSALPYSSPFFTKADYESYVARLEAYPAYNEDGIARSREAVARGLTQPCGPMEGFADRIEAQITDDPTQSALWQPFAERPSTISESDWEALKERGRTAIVDDVFPAYRAFVSFYEDEYAPNCRTGAPGILETPGGADYYAYRVRSFTTTDMTPDEIHQLGLSEVARIRAEMEEVAADAGFASREAFIEHLRTDPQYYAETPEELMEAASALAKQIDGFMPKLFGMLPRQPYTVLPIPAATAPGNTTAYYEIGSLETGQAGIYRVNTTELDQRPLWELPALGVHEAVPGHHHQIALQQELDLHPLRRNGTFFTAFVEGWGLYSERLGIEMGLYDTPAKEMGRLSYEMWRAARLVVDTGIHSKGWSKERAVEFMLDNTALSPANIDAEVNRYITWPGQALAYKIGELKIRELRERASEALGTEFSLRDFHDAVLENGAVPLDVLDAHIDRWIEEQLVN</sequence>
<keyword evidence="3" id="KW-1185">Reference proteome</keyword>
<evidence type="ECO:0000313" key="2">
    <source>
        <dbReference type="EMBL" id="MXO85133.1"/>
    </source>
</evidence>
<accession>A0A844ZD59</accession>